<organism evidence="2 3">
    <name type="scientific">Caenorhabditis remanei</name>
    <name type="common">Caenorhabditis vulgaris</name>
    <dbReference type="NCBI Taxonomy" id="31234"/>
    <lineage>
        <taxon>Eukaryota</taxon>
        <taxon>Metazoa</taxon>
        <taxon>Ecdysozoa</taxon>
        <taxon>Nematoda</taxon>
        <taxon>Chromadorea</taxon>
        <taxon>Rhabditida</taxon>
        <taxon>Rhabditina</taxon>
        <taxon>Rhabditomorpha</taxon>
        <taxon>Rhabditoidea</taxon>
        <taxon>Rhabditidae</taxon>
        <taxon>Peloderinae</taxon>
        <taxon>Caenorhabditis</taxon>
    </lineage>
</organism>
<dbReference type="Proteomes" id="UP000483820">
    <property type="component" value="Chromosome IV"/>
</dbReference>
<dbReference type="GeneID" id="78776296"/>
<evidence type="ECO:0000313" key="3">
    <source>
        <dbReference type="Proteomes" id="UP000483820"/>
    </source>
</evidence>
<dbReference type="EMBL" id="WUAV01000004">
    <property type="protein sequence ID" value="KAF1759768.1"/>
    <property type="molecule type" value="Genomic_DNA"/>
</dbReference>
<protein>
    <submittedName>
        <fullName evidence="2">Uncharacterized protein</fullName>
    </submittedName>
</protein>
<feature type="region of interest" description="Disordered" evidence="1">
    <location>
        <begin position="79"/>
        <end position="99"/>
    </location>
</feature>
<sequence>MELRLFFFSTPPPFRTFSSSADGELTSAISTAYELCRCGFNFSFRDVKILILSLVVEVYGGLNSDVEAIVFVSERIEERAVEHRSNKSQMEQTDSRGLH</sequence>
<dbReference type="CTD" id="78776296"/>
<evidence type="ECO:0000256" key="1">
    <source>
        <dbReference type="SAM" id="MobiDB-lite"/>
    </source>
</evidence>
<gene>
    <name evidence="2" type="ORF">GCK72_016235</name>
</gene>
<reference evidence="2 3" key="1">
    <citation type="submission" date="2019-12" db="EMBL/GenBank/DDBJ databases">
        <title>Chromosome-level assembly of the Caenorhabditis remanei genome.</title>
        <authorList>
            <person name="Teterina A.A."/>
            <person name="Willis J.H."/>
            <person name="Phillips P.C."/>
        </authorList>
    </citation>
    <scope>NUCLEOTIDE SEQUENCE [LARGE SCALE GENOMIC DNA]</scope>
    <source>
        <strain evidence="2 3">PX506</strain>
        <tissue evidence="2">Whole organism</tissue>
    </source>
</reference>
<accession>A0A6A5GWA1</accession>
<evidence type="ECO:0000313" key="2">
    <source>
        <dbReference type="EMBL" id="KAF1759768.1"/>
    </source>
</evidence>
<proteinExistence type="predicted"/>
<dbReference type="RefSeq" id="XP_053586178.1">
    <property type="nucleotide sequence ID" value="XM_053731406.1"/>
</dbReference>
<comment type="caution">
    <text evidence="2">The sequence shown here is derived from an EMBL/GenBank/DDBJ whole genome shotgun (WGS) entry which is preliminary data.</text>
</comment>
<dbReference type="AlphaFoldDB" id="A0A6A5GWA1"/>
<dbReference type="KEGG" id="crq:GCK72_016235"/>
<name>A0A6A5GWA1_CAERE</name>